<organism evidence="2 3">
    <name type="scientific">Blastopirellula sediminis</name>
    <dbReference type="NCBI Taxonomy" id="2894196"/>
    <lineage>
        <taxon>Bacteria</taxon>
        <taxon>Pseudomonadati</taxon>
        <taxon>Planctomycetota</taxon>
        <taxon>Planctomycetia</taxon>
        <taxon>Pirellulales</taxon>
        <taxon>Pirellulaceae</taxon>
        <taxon>Blastopirellula</taxon>
    </lineage>
</organism>
<gene>
    <name evidence="2" type="ORF">LOC68_25570</name>
</gene>
<dbReference type="Proteomes" id="UP001139103">
    <property type="component" value="Unassembled WGS sequence"/>
</dbReference>
<feature type="transmembrane region" description="Helical" evidence="1">
    <location>
        <begin position="6"/>
        <end position="23"/>
    </location>
</feature>
<dbReference type="AlphaFoldDB" id="A0A9X1SI05"/>
<evidence type="ECO:0000313" key="2">
    <source>
        <dbReference type="EMBL" id="MCC9631780.1"/>
    </source>
</evidence>
<keyword evidence="3" id="KW-1185">Reference proteome</keyword>
<protein>
    <submittedName>
        <fullName evidence="2">Uncharacterized protein</fullName>
    </submittedName>
</protein>
<accession>A0A9X1SI05</accession>
<proteinExistence type="predicted"/>
<dbReference type="EMBL" id="JAJKFT010000010">
    <property type="protein sequence ID" value="MCC9631780.1"/>
    <property type="molecule type" value="Genomic_DNA"/>
</dbReference>
<comment type="caution">
    <text evidence="2">The sequence shown here is derived from an EMBL/GenBank/DDBJ whole genome shotgun (WGS) entry which is preliminary data.</text>
</comment>
<dbReference type="RefSeq" id="WP_230224362.1">
    <property type="nucleotide sequence ID" value="NZ_JAJKFT010000010.1"/>
</dbReference>
<evidence type="ECO:0000256" key="1">
    <source>
        <dbReference type="SAM" id="Phobius"/>
    </source>
</evidence>
<reference evidence="2" key="1">
    <citation type="submission" date="2021-11" db="EMBL/GenBank/DDBJ databases">
        <title>Genome sequence.</title>
        <authorList>
            <person name="Sun Q."/>
        </authorList>
    </citation>
    <scope>NUCLEOTIDE SEQUENCE</scope>
    <source>
        <strain evidence="2">JC732</strain>
    </source>
</reference>
<keyword evidence="1" id="KW-1133">Transmembrane helix</keyword>
<evidence type="ECO:0000313" key="3">
    <source>
        <dbReference type="Proteomes" id="UP001139103"/>
    </source>
</evidence>
<name>A0A9X1SI05_9BACT</name>
<feature type="transmembrane region" description="Helical" evidence="1">
    <location>
        <begin position="93"/>
        <end position="114"/>
    </location>
</feature>
<keyword evidence="1" id="KW-0472">Membrane</keyword>
<keyword evidence="1" id="KW-0812">Transmembrane</keyword>
<sequence length="137" mass="15970">MNSRVLSIGALLIVVVIAIVFQVRSVSDFGILEANARRRTQTFWMGWPRTYFYWTVEERSVFDGESWWAEERPTAHLERHTNIDLANINYRNLLIVVAWWMAVAGSVWATLPLLWLRWDLKSLLLLQASIAVLVLLR</sequence>